<evidence type="ECO:0008006" key="4">
    <source>
        <dbReference type="Google" id="ProtNLM"/>
    </source>
</evidence>
<keyword evidence="3" id="KW-1185">Reference proteome</keyword>
<sequence length="154" mass="18213">MLEFIEEHSQTILIFLIAVVALYVAYQQHLTSRKKLKLAMFDRRLVIYDALKDFLVSFQRDLTIDFEQLQEMRRQLAGAEFLYGPKVIALNQEIIDFAVEYLTVQDTLKEVEHLSDDERRPSLQREKALTLRLVAALDRVHEAYKPYLHFTRVK</sequence>
<reference evidence="2 3" key="1">
    <citation type="submission" date="2018-08" db="EMBL/GenBank/DDBJ databases">
        <title>Henriciella mobilis sp. nov., isolated from seawater.</title>
        <authorList>
            <person name="Cheng H."/>
            <person name="Wu Y.-H."/>
            <person name="Xu X.-W."/>
            <person name="Guo L.-L."/>
        </authorList>
    </citation>
    <scope>NUCLEOTIDE SEQUENCE [LARGE SCALE GENOMIC DNA]</scope>
    <source>
        <strain evidence="2 3">CCUG66934</strain>
    </source>
</reference>
<dbReference type="EMBL" id="QWGB01000005">
    <property type="protein sequence ID" value="RIJ23546.1"/>
    <property type="molecule type" value="Genomic_DNA"/>
</dbReference>
<keyword evidence="1" id="KW-0472">Membrane</keyword>
<comment type="caution">
    <text evidence="2">The sequence shown here is derived from an EMBL/GenBank/DDBJ whole genome shotgun (WGS) entry which is preliminary data.</text>
</comment>
<evidence type="ECO:0000313" key="3">
    <source>
        <dbReference type="Proteomes" id="UP000265431"/>
    </source>
</evidence>
<evidence type="ECO:0000313" key="2">
    <source>
        <dbReference type="EMBL" id="RIJ23546.1"/>
    </source>
</evidence>
<organism evidence="2 3">
    <name type="scientific">Henriciella barbarensis</name>
    <dbReference type="NCBI Taxonomy" id="86342"/>
    <lineage>
        <taxon>Bacteria</taxon>
        <taxon>Pseudomonadati</taxon>
        <taxon>Pseudomonadota</taxon>
        <taxon>Alphaproteobacteria</taxon>
        <taxon>Hyphomonadales</taxon>
        <taxon>Hyphomonadaceae</taxon>
        <taxon>Henriciella</taxon>
    </lineage>
</organism>
<protein>
    <recommendedName>
        <fullName evidence="4">DUF4760 domain-containing protein</fullName>
    </recommendedName>
</protein>
<name>A0A399QWT5_9PROT</name>
<keyword evidence="1" id="KW-1133">Transmembrane helix</keyword>
<dbReference type="AlphaFoldDB" id="A0A399QWT5"/>
<gene>
    <name evidence="2" type="ORF">D1224_04590</name>
</gene>
<evidence type="ECO:0000256" key="1">
    <source>
        <dbReference type="SAM" id="Phobius"/>
    </source>
</evidence>
<dbReference type="OrthoDB" id="7867330at2"/>
<proteinExistence type="predicted"/>
<keyword evidence="1" id="KW-0812">Transmembrane</keyword>
<accession>A0A399QWT5</accession>
<dbReference type="Proteomes" id="UP000265431">
    <property type="component" value="Unassembled WGS sequence"/>
</dbReference>
<feature type="transmembrane region" description="Helical" evidence="1">
    <location>
        <begin position="12"/>
        <end position="30"/>
    </location>
</feature>
<dbReference type="RefSeq" id="WP_119378735.1">
    <property type="nucleotide sequence ID" value="NZ_QWGB01000005.1"/>
</dbReference>